<evidence type="ECO:0000256" key="3">
    <source>
        <dbReference type="ARBA" id="ARBA00022448"/>
    </source>
</evidence>
<evidence type="ECO:0000256" key="11">
    <source>
        <dbReference type="ARBA" id="ARBA00045497"/>
    </source>
</evidence>
<evidence type="ECO:0000256" key="9">
    <source>
        <dbReference type="ARBA" id="ARBA00023136"/>
    </source>
</evidence>
<dbReference type="FunFam" id="1.20.58.340:FF:000004">
    <property type="entry name" value="Magnesium transport protein CorA"/>
    <property type="match status" value="1"/>
</dbReference>
<feature type="transmembrane region" description="Helical" evidence="12">
    <location>
        <begin position="253"/>
        <end position="273"/>
    </location>
</feature>
<evidence type="ECO:0000256" key="7">
    <source>
        <dbReference type="ARBA" id="ARBA00022989"/>
    </source>
</evidence>
<reference evidence="13 14" key="1">
    <citation type="submission" date="2021-10" db="EMBL/GenBank/DDBJ databases">
        <title>Anaerobic single-cell dispensing facilitates the cultivation of human gut bacteria.</title>
        <authorList>
            <person name="Afrizal A."/>
        </authorList>
    </citation>
    <scope>NUCLEOTIDE SEQUENCE [LARGE SCALE GENOMIC DNA]</scope>
    <source>
        <strain evidence="13 14">CLA-AA-H276</strain>
    </source>
</reference>
<keyword evidence="3" id="KW-0813">Transport</keyword>
<dbReference type="GO" id="GO:0000287">
    <property type="term" value="F:magnesium ion binding"/>
    <property type="evidence" value="ECO:0007669"/>
    <property type="project" value="TreeGrafter"/>
</dbReference>
<dbReference type="GO" id="GO:0050897">
    <property type="term" value="F:cobalt ion binding"/>
    <property type="evidence" value="ECO:0007669"/>
    <property type="project" value="TreeGrafter"/>
</dbReference>
<comment type="function">
    <text evidence="11">Mediates influx of magnesium ions. Alternates between open and closed states. Activated by low cytoplasmic Mg(2+) levels. Inactive when cytoplasmic Mg(2+) levels are high.</text>
</comment>
<dbReference type="CDD" id="cd12826">
    <property type="entry name" value="EcCorA_ZntB-like_u1"/>
    <property type="match status" value="1"/>
</dbReference>
<keyword evidence="4" id="KW-1003">Cell membrane</keyword>
<evidence type="ECO:0000256" key="12">
    <source>
        <dbReference type="SAM" id="Phobius"/>
    </source>
</evidence>
<evidence type="ECO:0000313" key="14">
    <source>
        <dbReference type="Proteomes" id="UP001198220"/>
    </source>
</evidence>
<name>A0AAE3DAD7_9FIRM</name>
<evidence type="ECO:0000256" key="8">
    <source>
        <dbReference type="ARBA" id="ARBA00023065"/>
    </source>
</evidence>
<comment type="caution">
    <text evidence="13">The sequence shown here is derived from an EMBL/GenBank/DDBJ whole genome shotgun (WGS) entry which is preliminary data.</text>
</comment>
<dbReference type="RefSeq" id="WP_308459683.1">
    <property type="nucleotide sequence ID" value="NZ_JAJEPS010000011.1"/>
</dbReference>
<protein>
    <submittedName>
        <fullName evidence="13">Cobalt transporter</fullName>
    </submittedName>
</protein>
<organism evidence="13 14">
    <name type="scientific">Hominiventricola filiformis</name>
    <dbReference type="NCBI Taxonomy" id="2885352"/>
    <lineage>
        <taxon>Bacteria</taxon>
        <taxon>Bacillati</taxon>
        <taxon>Bacillota</taxon>
        <taxon>Clostridia</taxon>
        <taxon>Lachnospirales</taxon>
        <taxon>Lachnospiraceae</taxon>
        <taxon>Hominiventricola</taxon>
    </lineage>
</organism>
<dbReference type="PANTHER" id="PTHR46494:SF1">
    <property type="entry name" value="CORA FAMILY METAL ION TRANSPORTER (EUROFUNG)"/>
    <property type="match status" value="1"/>
</dbReference>
<dbReference type="PANTHER" id="PTHR46494">
    <property type="entry name" value="CORA FAMILY METAL ION TRANSPORTER (EUROFUNG)"/>
    <property type="match status" value="1"/>
</dbReference>
<keyword evidence="8" id="KW-0406">Ion transport</keyword>
<evidence type="ECO:0000256" key="4">
    <source>
        <dbReference type="ARBA" id="ARBA00022475"/>
    </source>
</evidence>
<keyword evidence="5 12" id="KW-0812">Transmembrane</keyword>
<evidence type="ECO:0000256" key="10">
    <source>
        <dbReference type="ARBA" id="ARBA00034269"/>
    </source>
</evidence>
<proteinExistence type="inferred from homology"/>
<accession>A0AAE3DAD7</accession>
<keyword evidence="7 12" id="KW-1133">Transmembrane helix</keyword>
<comment type="catalytic activity">
    <reaction evidence="10">
        <text>Mg(2+)(in) = Mg(2+)(out)</text>
        <dbReference type="Rhea" id="RHEA:29827"/>
        <dbReference type="ChEBI" id="CHEBI:18420"/>
    </reaction>
</comment>
<dbReference type="AlphaFoldDB" id="A0AAE3DAD7"/>
<gene>
    <name evidence="13" type="ORF">LKD36_11530</name>
</gene>
<dbReference type="SUPFAM" id="SSF143865">
    <property type="entry name" value="CorA soluble domain-like"/>
    <property type="match status" value="1"/>
</dbReference>
<evidence type="ECO:0000256" key="1">
    <source>
        <dbReference type="ARBA" id="ARBA00004651"/>
    </source>
</evidence>
<dbReference type="InterPro" id="IPR045861">
    <property type="entry name" value="CorA_cytoplasmic_dom"/>
</dbReference>
<evidence type="ECO:0000256" key="2">
    <source>
        <dbReference type="ARBA" id="ARBA00009765"/>
    </source>
</evidence>
<dbReference type="GO" id="GO:0015087">
    <property type="term" value="F:cobalt ion transmembrane transporter activity"/>
    <property type="evidence" value="ECO:0007669"/>
    <property type="project" value="TreeGrafter"/>
</dbReference>
<dbReference type="Proteomes" id="UP001198220">
    <property type="component" value="Unassembled WGS sequence"/>
</dbReference>
<comment type="similarity">
    <text evidence="2">Belongs to the CorA metal ion transporter (MIT) (TC 1.A.35) family.</text>
</comment>
<keyword evidence="14" id="KW-1185">Reference proteome</keyword>
<feature type="transmembrane region" description="Helical" evidence="12">
    <location>
        <begin position="221"/>
        <end position="241"/>
    </location>
</feature>
<dbReference type="InterPro" id="IPR002523">
    <property type="entry name" value="MgTranspt_CorA/ZnTranspt_ZntB"/>
</dbReference>
<keyword evidence="9 12" id="KW-0472">Membrane</keyword>
<comment type="subcellular location">
    <subcellularLocation>
        <location evidence="1">Cell membrane</location>
        <topology evidence="1">Multi-pass membrane protein</topology>
    </subcellularLocation>
</comment>
<dbReference type="Gene3D" id="1.20.58.340">
    <property type="entry name" value="Magnesium transport protein CorA, transmembrane region"/>
    <property type="match status" value="2"/>
</dbReference>
<dbReference type="InterPro" id="IPR045863">
    <property type="entry name" value="CorA_TM1_TM2"/>
</dbReference>
<dbReference type="EMBL" id="JAJEPS010000011">
    <property type="protein sequence ID" value="MCC2126798.1"/>
    <property type="molecule type" value="Genomic_DNA"/>
</dbReference>
<dbReference type="Pfam" id="PF01544">
    <property type="entry name" value="CorA"/>
    <property type="match status" value="1"/>
</dbReference>
<sequence length="279" mass="32775">MNQLGTFIQVMTEKEAVKEGMEISGGIRFCKVEKIQGSYVGSLYIPSRAKNRSHTGFYFRIEKDKIIFVDDSGKVLEWLKEMLKAGDEKQPELGIFFADFLEYLIKDDVIFITKLEHSLEELEDMVLEKGSDIPFNHEISGYRRKVSLFSHYYLQLADLSSILCEDDNHIFKEKEKRSFSLLTERVNRLHDETLMLRDYCVQIREVYQSLIDERQNEIMKLLTIVTTIVLPLSLVAGWYGMNFTNMPELTWHYGYGFIILLSIVITILNILYFKKKKFW</sequence>
<evidence type="ECO:0000256" key="5">
    <source>
        <dbReference type="ARBA" id="ARBA00022692"/>
    </source>
</evidence>
<dbReference type="GO" id="GO:0015095">
    <property type="term" value="F:magnesium ion transmembrane transporter activity"/>
    <property type="evidence" value="ECO:0007669"/>
    <property type="project" value="TreeGrafter"/>
</dbReference>
<keyword evidence="6" id="KW-0460">Magnesium</keyword>
<evidence type="ECO:0000313" key="13">
    <source>
        <dbReference type="EMBL" id="MCC2126798.1"/>
    </source>
</evidence>
<evidence type="ECO:0000256" key="6">
    <source>
        <dbReference type="ARBA" id="ARBA00022842"/>
    </source>
</evidence>
<dbReference type="SUPFAM" id="SSF144083">
    <property type="entry name" value="Magnesium transport protein CorA, transmembrane region"/>
    <property type="match status" value="1"/>
</dbReference>
<dbReference type="GO" id="GO:0005886">
    <property type="term" value="C:plasma membrane"/>
    <property type="evidence" value="ECO:0007669"/>
    <property type="project" value="UniProtKB-SubCell"/>
</dbReference>